<keyword evidence="5" id="KW-0472">Membrane</keyword>
<dbReference type="PROSITE" id="PS51257">
    <property type="entry name" value="PROKAR_LIPOPROTEIN"/>
    <property type="match status" value="1"/>
</dbReference>
<protein>
    <submittedName>
        <fullName evidence="11">Ger(X)C family spore germination protein</fullName>
    </submittedName>
</protein>
<gene>
    <name evidence="11" type="ORF">P4T90_12175</name>
</gene>
<evidence type="ECO:0000256" key="6">
    <source>
        <dbReference type="ARBA" id="ARBA00023139"/>
    </source>
</evidence>
<dbReference type="Gene3D" id="3.30.300.210">
    <property type="entry name" value="Nutrient germinant receptor protein C, domain 3"/>
    <property type="match status" value="1"/>
</dbReference>
<dbReference type="NCBIfam" id="TIGR02887">
    <property type="entry name" value="spore_ger_x_C"/>
    <property type="match status" value="1"/>
</dbReference>
<evidence type="ECO:0000313" key="12">
    <source>
        <dbReference type="Proteomes" id="UP001341444"/>
    </source>
</evidence>
<dbReference type="PANTHER" id="PTHR35789:SF1">
    <property type="entry name" value="SPORE GERMINATION PROTEIN B3"/>
    <property type="match status" value="1"/>
</dbReference>
<dbReference type="InterPro" id="IPR046953">
    <property type="entry name" value="Spore_GerAC-like_C"/>
</dbReference>
<dbReference type="PANTHER" id="PTHR35789">
    <property type="entry name" value="SPORE GERMINATION PROTEIN B3"/>
    <property type="match status" value="1"/>
</dbReference>
<dbReference type="EMBL" id="JARMAB010000016">
    <property type="protein sequence ID" value="MED1203821.1"/>
    <property type="molecule type" value="Genomic_DNA"/>
</dbReference>
<keyword evidence="3" id="KW-0309">Germination</keyword>
<comment type="caution">
    <text evidence="11">The sequence shown here is derived from an EMBL/GenBank/DDBJ whole genome shotgun (WGS) entry which is preliminary data.</text>
</comment>
<evidence type="ECO:0000256" key="1">
    <source>
        <dbReference type="ARBA" id="ARBA00004635"/>
    </source>
</evidence>
<dbReference type="InterPro" id="IPR038501">
    <property type="entry name" value="Spore_GerAC_C_sf"/>
</dbReference>
<evidence type="ECO:0000256" key="3">
    <source>
        <dbReference type="ARBA" id="ARBA00022544"/>
    </source>
</evidence>
<comment type="similarity">
    <text evidence="2">Belongs to the GerABKC lipoprotein family.</text>
</comment>
<evidence type="ECO:0000256" key="4">
    <source>
        <dbReference type="ARBA" id="ARBA00022729"/>
    </source>
</evidence>
<dbReference type="Pfam" id="PF25198">
    <property type="entry name" value="Spore_GerAC_N"/>
    <property type="match status" value="1"/>
</dbReference>
<keyword evidence="12" id="KW-1185">Reference proteome</keyword>
<comment type="subcellular location">
    <subcellularLocation>
        <location evidence="1">Membrane</location>
        <topology evidence="1">Lipid-anchor</topology>
    </subcellularLocation>
</comment>
<evidence type="ECO:0000313" key="11">
    <source>
        <dbReference type="EMBL" id="MED1203821.1"/>
    </source>
</evidence>
<proteinExistence type="inferred from homology"/>
<name>A0ABU6MGL8_9BACI</name>
<accession>A0ABU6MGL8</accession>
<feature type="chain" id="PRO_5046551854" evidence="8">
    <location>
        <begin position="21"/>
        <end position="354"/>
    </location>
</feature>
<keyword evidence="7" id="KW-0449">Lipoprotein</keyword>
<reference evidence="11 12" key="1">
    <citation type="submission" date="2023-03" db="EMBL/GenBank/DDBJ databases">
        <title>Bacillus Genome Sequencing.</title>
        <authorList>
            <person name="Dunlap C."/>
        </authorList>
    </citation>
    <scope>NUCLEOTIDE SEQUENCE [LARGE SCALE GENOMIC DNA]</scope>
    <source>
        <strain evidence="11 12">B-23453</strain>
    </source>
</reference>
<feature type="domain" description="Spore germination GerAC-like C-terminal" evidence="9">
    <location>
        <begin position="194"/>
        <end position="351"/>
    </location>
</feature>
<keyword evidence="4 8" id="KW-0732">Signal</keyword>
<evidence type="ECO:0000256" key="5">
    <source>
        <dbReference type="ARBA" id="ARBA00023136"/>
    </source>
</evidence>
<feature type="domain" description="Spore germination protein N-terminal" evidence="10">
    <location>
        <begin position="20"/>
        <end position="184"/>
    </location>
</feature>
<dbReference type="Pfam" id="PF05504">
    <property type="entry name" value="Spore_GerAC"/>
    <property type="match status" value="1"/>
</dbReference>
<dbReference type="InterPro" id="IPR008844">
    <property type="entry name" value="Spore_GerAC-like"/>
</dbReference>
<feature type="signal peptide" evidence="8">
    <location>
        <begin position="1"/>
        <end position="20"/>
    </location>
</feature>
<evidence type="ECO:0000259" key="10">
    <source>
        <dbReference type="Pfam" id="PF25198"/>
    </source>
</evidence>
<dbReference type="Proteomes" id="UP001341444">
    <property type="component" value="Unassembled WGS sequence"/>
</dbReference>
<evidence type="ECO:0000259" key="9">
    <source>
        <dbReference type="Pfam" id="PF05504"/>
    </source>
</evidence>
<evidence type="ECO:0000256" key="7">
    <source>
        <dbReference type="ARBA" id="ARBA00023288"/>
    </source>
</evidence>
<keyword evidence="6" id="KW-0564">Palmitate</keyword>
<organism evidence="11 12">
    <name type="scientific">Heyndrickxia acidicola</name>
    <dbReference type="NCBI Taxonomy" id="209389"/>
    <lineage>
        <taxon>Bacteria</taxon>
        <taxon>Bacillati</taxon>
        <taxon>Bacillota</taxon>
        <taxon>Bacilli</taxon>
        <taxon>Bacillales</taxon>
        <taxon>Bacillaceae</taxon>
        <taxon>Heyndrickxia</taxon>
    </lineage>
</organism>
<evidence type="ECO:0000256" key="2">
    <source>
        <dbReference type="ARBA" id="ARBA00007886"/>
    </source>
</evidence>
<dbReference type="RefSeq" id="WP_066269765.1">
    <property type="nucleotide sequence ID" value="NZ_JARMAB010000016.1"/>
</dbReference>
<evidence type="ECO:0000256" key="8">
    <source>
        <dbReference type="SAM" id="SignalP"/>
    </source>
</evidence>
<sequence length="354" mass="40397">MKSFSLILLCFLLLTGCVQQQIIDEVNVETGLGFDLLEGNRIKGTVLYPQFLPDKSVNNVTIVESAKVSRDLLSKLERQSNQPLVTGSLEVVLFGKKLAKEGFFHLIDSLQRDPNIGSRIDLAVVDGTAEEVLQGKYGMEGNGVYIKSLMDHNMKYRDVPRQNLHLFASYLYSKGRTTYLPIIRKVNNTELEISGMGLFNNKRLVQKIGEEKMFFFKILVDKYSEGSETIKLDGDEAVVRSISSTNKIKVNTHKHPTEVTIEVKVNGVIREFTGNHLDMKKENVIREKFEKIIKKETLSMLKQFQKNHIDPVGIGERVQSVTRHFNWSKWRDEYPNVKFKVKPKVIIMESGTVE</sequence>
<dbReference type="InterPro" id="IPR057336">
    <property type="entry name" value="GerAC_N"/>
</dbReference>